<protein>
    <submittedName>
        <fullName evidence="4">Uncharacterized protein</fullName>
    </submittedName>
</protein>
<evidence type="ECO:0000256" key="3">
    <source>
        <dbReference type="SAM" id="SignalP"/>
    </source>
</evidence>
<dbReference type="Proteomes" id="UP000322699">
    <property type="component" value="Unassembled WGS sequence"/>
</dbReference>
<evidence type="ECO:0000313" key="4">
    <source>
        <dbReference type="EMBL" id="KAA1258860.1"/>
    </source>
</evidence>
<feature type="chain" id="PRO_5022706684" evidence="3">
    <location>
        <begin position="33"/>
        <end position="1284"/>
    </location>
</feature>
<evidence type="ECO:0000313" key="5">
    <source>
        <dbReference type="Proteomes" id="UP000322699"/>
    </source>
</evidence>
<keyword evidence="5" id="KW-1185">Reference proteome</keyword>
<proteinExistence type="predicted"/>
<dbReference type="OrthoDB" id="219245at2"/>
<feature type="compositionally biased region" description="Basic and acidic residues" evidence="1">
    <location>
        <begin position="1261"/>
        <end position="1273"/>
    </location>
</feature>
<accession>A0A5B1CH06</accession>
<keyword evidence="3" id="KW-0732">Signal</keyword>
<comment type="caution">
    <text evidence="4">The sequence shown here is derived from an EMBL/GenBank/DDBJ whole genome shotgun (WGS) entry which is preliminary data.</text>
</comment>
<keyword evidence="2" id="KW-1133">Transmembrane helix</keyword>
<feature type="transmembrane region" description="Helical" evidence="2">
    <location>
        <begin position="1179"/>
        <end position="1201"/>
    </location>
</feature>
<feature type="compositionally biased region" description="Low complexity" evidence="1">
    <location>
        <begin position="350"/>
        <end position="368"/>
    </location>
</feature>
<name>A0A5B1CH06_9BACT</name>
<feature type="transmembrane region" description="Helical" evidence="2">
    <location>
        <begin position="1131"/>
        <end position="1150"/>
    </location>
</feature>
<dbReference type="EMBL" id="VRLW01000001">
    <property type="protein sequence ID" value="KAA1258860.1"/>
    <property type="molecule type" value="Genomic_DNA"/>
</dbReference>
<dbReference type="RefSeq" id="WP_068264494.1">
    <property type="nucleotide sequence ID" value="NZ_LWSK01000062.1"/>
</dbReference>
<feature type="region of interest" description="Disordered" evidence="1">
    <location>
        <begin position="1232"/>
        <end position="1284"/>
    </location>
</feature>
<organism evidence="4 5">
    <name type="scientific">Rubripirellula obstinata</name>
    <dbReference type="NCBI Taxonomy" id="406547"/>
    <lineage>
        <taxon>Bacteria</taxon>
        <taxon>Pseudomonadati</taxon>
        <taxon>Planctomycetota</taxon>
        <taxon>Planctomycetia</taxon>
        <taxon>Pirellulales</taxon>
        <taxon>Pirellulaceae</taxon>
        <taxon>Rubripirellula</taxon>
    </lineage>
</organism>
<feature type="region of interest" description="Disordered" evidence="1">
    <location>
        <begin position="954"/>
        <end position="980"/>
    </location>
</feature>
<reference evidence="4 5" key="1">
    <citation type="submission" date="2019-08" db="EMBL/GenBank/DDBJ databases">
        <title>Deep-cultivation of Planctomycetes and their phenomic and genomic characterization uncovers novel biology.</title>
        <authorList>
            <person name="Wiegand S."/>
            <person name="Jogler M."/>
            <person name="Boedeker C."/>
            <person name="Pinto D."/>
            <person name="Vollmers J."/>
            <person name="Rivas-Marin E."/>
            <person name="Kohn T."/>
            <person name="Peeters S.H."/>
            <person name="Heuer A."/>
            <person name="Rast P."/>
            <person name="Oberbeckmann S."/>
            <person name="Bunk B."/>
            <person name="Jeske O."/>
            <person name="Meyerdierks A."/>
            <person name="Storesund J.E."/>
            <person name="Kallscheuer N."/>
            <person name="Luecker S."/>
            <person name="Lage O.M."/>
            <person name="Pohl T."/>
            <person name="Merkel B.J."/>
            <person name="Hornburger P."/>
            <person name="Mueller R.-W."/>
            <person name="Bruemmer F."/>
            <person name="Labrenz M."/>
            <person name="Spormann A.M."/>
            <person name="Op Den Camp H."/>
            <person name="Overmann J."/>
            <person name="Amann R."/>
            <person name="Jetten M.S.M."/>
            <person name="Mascher T."/>
            <person name="Medema M.H."/>
            <person name="Devos D.P."/>
            <person name="Kaster A.-K."/>
            <person name="Ovreas L."/>
            <person name="Rohde M."/>
            <person name="Galperin M.Y."/>
            <person name="Jogler C."/>
        </authorList>
    </citation>
    <scope>NUCLEOTIDE SEQUENCE [LARGE SCALE GENOMIC DNA]</scope>
    <source>
        <strain evidence="4 5">LF1</strain>
    </source>
</reference>
<feature type="compositionally biased region" description="Polar residues" evidence="1">
    <location>
        <begin position="954"/>
        <end position="969"/>
    </location>
</feature>
<keyword evidence="2" id="KW-0812">Transmembrane</keyword>
<sequence precursor="true">MRPTCFSIRMICSSMRLVWLMLLLAGTCPSVATGQKTDPGQNGDRPSADRASDPTGTRRGGLVPSRDVFRPSRSDVPVDAFLFLSESGSQVVVPGTTWEQLEKLKRLEVGNQADSDRYVFQSLRVTGSTNNGRAEMNVTISLNVEPTEGGFAKIPLGMSNFHLLSPPTVSGVTDHAVVVTENDQGYQWWVRTDTPCKAELEMKVSARVETMPADSLKFSLPRVPSTVKLEVDAEDVLGEAISGADEVVTSKPTDKKTTELLVESSGGDFVLRWNNRRSAAQQKPLLEVESRIDVRWDSPQDQPIASVRLTARNIKGSIERFQLQLPPGSVLLDVPRLGTGGQSIQFVPVETKSGETQSGETESGESNSDQSVNAIANLVDVILPEEERQQRIDLNFELQLSGGEISAETPLEMTVPQVVDSLRHRGEITIRLGEEYRLRWETKPWVRSEPVDETDPEVSGRTYRFRFDRGSFELPVWLSTKERRLTLSVQSEVVIRDAIASLQMQITVGGSVINNMLRIDDASWDVLAIVNQETGQRVETFLIGEDRVLQWNQASQQDDLVFVLSAQRPLGQDLGDIEFPLPSISTSENEVVAGESTLDLVGNGRTLMTVDLAASEGLTRIMANESESATGATLSRFQVARFGEPVILAGTLQDQPLRITLSPEATVEIDGSQLKSTVDWMIDSPLDLEGRLPIRIPQRRINRSLIDQSLLGSDAISGLLPKFFGQENSNKASDDSLFDRESVFGRVAAEGASQWSDSEEPWVVTVDGVPAKLRKLDNDRFELISERLSSGAMAIRWRHGQEISSSENAKDIQEVSFPRPHIPDVTMRGNFEIQLRGDGQSQLVALDSKRLNTGAENSSFEEQQFSETQFLQSRVEGAEPRTRFLTMNALPREPIQLRLKAQTALLQELSVQELVLRTAVSHSTRQEQILATIRRGSEFRVNLSRSALAANNTNLSESTSATGQNSLARTSSQSTSSNERRLERLMQQVRVEAFVDGKSVGVENRRGWLVVDLPGDLESHSLELNVWIPQDSLASISTVQPLVQLPSGLGRVFWQVIAPLDSHVVWASPTVGRAMSWQFDQWRLYRQSSLSDQELARLVGGASVEMPPGNRYLYLGTDLPAFEVKIASRTILWLIVASTVLFATVMLIYIPVTRHPLTAVIAALAFAGLILIAPDAAVLAGQLGLISLVLVIVMMAIRSLLVPGRHDRVFASNSPSNLGSSSTRILSNELVENTASSVPPRGEVSETESMRPTGKGVSNRDLPDSKDVSERPPSDPSSGAEIAS</sequence>
<evidence type="ECO:0000256" key="2">
    <source>
        <dbReference type="SAM" id="Phobius"/>
    </source>
</evidence>
<feature type="transmembrane region" description="Helical" evidence="2">
    <location>
        <begin position="1157"/>
        <end position="1173"/>
    </location>
</feature>
<evidence type="ECO:0000256" key="1">
    <source>
        <dbReference type="SAM" id="MobiDB-lite"/>
    </source>
</evidence>
<feature type="region of interest" description="Disordered" evidence="1">
    <location>
        <begin position="34"/>
        <end position="69"/>
    </location>
</feature>
<feature type="signal peptide" evidence="3">
    <location>
        <begin position="1"/>
        <end position="32"/>
    </location>
</feature>
<gene>
    <name evidence="4" type="ORF">LF1_13840</name>
</gene>
<keyword evidence="2" id="KW-0472">Membrane</keyword>
<feature type="region of interest" description="Disordered" evidence="1">
    <location>
        <begin position="349"/>
        <end position="370"/>
    </location>
</feature>